<dbReference type="PANTHER" id="PTHR43881">
    <property type="entry name" value="GAMMA-GLUTAMYLTRANSPEPTIDASE (AFU_ORTHOLOGUE AFUA_4G13580)"/>
    <property type="match status" value="1"/>
</dbReference>
<dbReference type="InterPro" id="IPR029055">
    <property type="entry name" value="Ntn_hydrolases_N"/>
</dbReference>
<organism evidence="2 3">
    <name type="scientific">Cafeteria roenbergensis</name>
    <name type="common">Marine flagellate</name>
    <dbReference type="NCBI Taxonomy" id="33653"/>
    <lineage>
        <taxon>Eukaryota</taxon>
        <taxon>Sar</taxon>
        <taxon>Stramenopiles</taxon>
        <taxon>Bigyra</taxon>
        <taxon>Opalozoa</taxon>
        <taxon>Bicosoecida</taxon>
        <taxon>Cafeteriaceae</taxon>
        <taxon>Cafeteria</taxon>
    </lineage>
</organism>
<dbReference type="SUPFAM" id="SSF56235">
    <property type="entry name" value="N-terminal nucleophile aminohydrolases (Ntn hydrolases)"/>
    <property type="match status" value="1"/>
</dbReference>
<proteinExistence type="predicted"/>
<dbReference type="AlphaFoldDB" id="A0A5A8D191"/>
<name>A0A5A8D191_CAFRO</name>
<dbReference type="EMBL" id="VLTM01000057">
    <property type="protein sequence ID" value="KAA0159133.1"/>
    <property type="molecule type" value="Genomic_DNA"/>
</dbReference>
<accession>A0A5A8D191</accession>
<dbReference type="PANTHER" id="PTHR43881:SF1">
    <property type="entry name" value="GAMMA-GLUTAMYLTRANSPEPTIDASE (AFU_ORTHOLOGUE AFUA_4G13580)"/>
    <property type="match status" value="1"/>
</dbReference>
<evidence type="ECO:0000313" key="2">
    <source>
        <dbReference type="EMBL" id="KAA0159133.1"/>
    </source>
</evidence>
<dbReference type="Gene3D" id="1.10.246.130">
    <property type="match status" value="1"/>
</dbReference>
<gene>
    <name evidence="2" type="ORF">FNF31_04988</name>
</gene>
<protein>
    <recommendedName>
        <fullName evidence="4">Gamma-glutamyltransferase</fullName>
    </recommendedName>
</protein>
<dbReference type="Proteomes" id="UP000325113">
    <property type="component" value="Unassembled WGS sequence"/>
</dbReference>
<sequence>MEILRSGGNAVDAAVAMAAALNVCEPTSTGIGGDAFALFFRASDKTVHAMNGSGRSPAGLSLERVLADLPDGATELPPLHAHCVTVPGAAAAWADSVAKWGSGSLSLAEVLAPAVKLARDGVPIGPIAADMWARSADRLRASGAANMLVSDAGGARAPRTGELWRSPALAATFEALGEGGKAAFYGAESPIAKAIVAAVAARGGTMSLEDLGAHSTEWPTPISVPYAGRVRVWECPPNGQGVAALIALNIAEAAAETAVARRGPAGEEAARGGTPLGSLPAAERAHILLCSMRLAFADARRFVADPAATSVPTEGLLSKAYAATRASQIPPFDGEGEGVVGGDAAHGAPEFGSDTVSFQVVDSTGNAVAYINSNYMGFGSFIEPEGTGFTLQNRGANFSLDATHPNCAAPSKRPYHTIIPCLGTLLSDEPSGGPVPVPADGGGGAGGGGGGGLRAGSLLFSASVMGGFMQPQGHLQVVSNLVDMGMEPQAALDAPRFCIEDGSAGGEAFLEDGTPAAVASALAARGHKLGRGDGEEGAWTGGIAPCSGADR</sequence>
<reference evidence="2 3" key="1">
    <citation type="submission" date="2019-07" db="EMBL/GenBank/DDBJ databases">
        <title>Genomes of Cafeteria roenbergensis.</title>
        <authorList>
            <person name="Fischer M.G."/>
            <person name="Hackl T."/>
            <person name="Roman M."/>
        </authorList>
    </citation>
    <scope>NUCLEOTIDE SEQUENCE [LARGE SCALE GENOMIC DNA]</scope>
    <source>
        <strain evidence="2 3">Cflag</strain>
    </source>
</reference>
<dbReference type="InterPro" id="IPR052896">
    <property type="entry name" value="GGT-like_enzyme"/>
</dbReference>
<evidence type="ECO:0000256" key="1">
    <source>
        <dbReference type="SAM" id="MobiDB-lite"/>
    </source>
</evidence>
<comment type="caution">
    <text evidence="2">The sequence shown here is derived from an EMBL/GenBank/DDBJ whole genome shotgun (WGS) entry which is preliminary data.</text>
</comment>
<dbReference type="PRINTS" id="PR01210">
    <property type="entry name" value="GGTRANSPTASE"/>
</dbReference>
<dbReference type="InterPro" id="IPR043137">
    <property type="entry name" value="GGT_ssub_C"/>
</dbReference>
<feature type="region of interest" description="Disordered" evidence="1">
    <location>
        <begin position="532"/>
        <end position="551"/>
    </location>
</feature>
<evidence type="ECO:0008006" key="4">
    <source>
        <dbReference type="Google" id="ProtNLM"/>
    </source>
</evidence>
<dbReference type="Gene3D" id="3.60.20.40">
    <property type="match status" value="1"/>
</dbReference>
<evidence type="ECO:0000313" key="3">
    <source>
        <dbReference type="Proteomes" id="UP000325113"/>
    </source>
</evidence>
<dbReference type="Pfam" id="PF01019">
    <property type="entry name" value="G_glu_transpept"/>
    <property type="match status" value="2"/>
</dbReference>
<dbReference type="InterPro" id="IPR043138">
    <property type="entry name" value="GGT_lsub"/>
</dbReference>